<evidence type="ECO:0000313" key="2">
    <source>
        <dbReference type="EMBL" id="KAJ5144073.1"/>
    </source>
</evidence>
<gene>
    <name evidence="2" type="ORF">N7515_002860</name>
</gene>
<evidence type="ECO:0000256" key="1">
    <source>
        <dbReference type="SAM" id="Phobius"/>
    </source>
</evidence>
<reference evidence="2" key="2">
    <citation type="journal article" date="2023" name="IMA Fungus">
        <title>Comparative genomic study of the Penicillium genus elucidates a diverse pangenome and 15 lateral gene transfer events.</title>
        <authorList>
            <person name="Petersen C."/>
            <person name="Sorensen T."/>
            <person name="Nielsen M.R."/>
            <person name="Sondergaard T.E."/>
            <person name="Sorensen J.L."/>
            <person name="Fitzpatrick D.A."/>
            <person name="Frisvad J.C."/>
            <person name="Nielsen K.L."/>
        </authorList>
    </citation>
    <scope>NUCLEOTIDE SEQUENCE</scope>
    <source>
        <strain evidence="2">IBT 22155</strain>
    </source>
</reference>
<dbReference type="OrthoDB" id="4218123at2759"/>
<keyword evidence="3" id="KW-1185">Reference proteome</keyword>
<dbReference type="PANTHER" id="PTHR39470:SF1">
    <property type="entry name" value="CHORISMATE SYNTHASE PROTEIN"/>
    <property type="match status" value="1"/>
</dbReference>
<feature type="transmembrane region" description="Helical" evidence="1">
    <location>
        <begin position="53"/>
        <end position="71"/>
    </location>
</feature>
<proteinExistence type="predicted"/>
<organism evidence="2 3">
    <name type="scientific">Penicillium bovifimosum</name>
    <dbReference type="NCBI Taxonomy" id="126998"/>
    <lineage>
        <taxon>Eukaryota</taxon>
        <taxon>Fungi</taxon>
        <taxon>Dikarya</taxon>
        <taxon>Ascomycota</taxon>
        <taxon>Pezizomycotina</taxon>
        <taxon>Eurotiomycetes</taxon>
        <taxon>Eurotiomycetidae</taxon>
        <taxon>Eurotiales</taxon>
        <taxon>Aspergillaceae</taxon>
        <taxon>Penicillium</taxon>
    </lineage>
</organism>
<name>A0A9W9HCC2_9EURO</name>
<reference evidence="2" key="1">
    <citation type="submission" date="2022-11" db="EMBL/GenBank/DDBJ databases">
        <authorList>
            <person name="Petersen C."/>
        </authorList>
    </citation>
    <scope>NUCLEOTIDE SEQUENCE</scope>
    <source>
        <strain evidence="2">IBT 22155</strain>
    </source>
</reference>
<protein>
    <submittedName>
        <fullName evidence="2">Uncharacterized protein</fullName>
    </submittedName>
</protein>
<feature type="transmembrane region" description="Helical" evidence="1">
    <location>
        <begin position="231"/>
        <end position="253"/>
    </location>
</feature>
<sequence length="377" mass="41389">MATVAISWGTVKSLLIFFAPVLLPRLITAYRSLRVSIASRPPPRPLPAAPARALNILFGGIVFFLLLSLPFNPHAPDSNIFSLTRSRLNTPTDVIFNRLARLRPNNLLTEADKLLQSKFISLGARKVYLTFGPDALVSCPYCSFDDLNTYLMYYLPFNVLLPHLVHLLLLGVATSAPIAGPESSRWRNKFTIGGLVLVAIDIYIVATYDAIQGAPLSVRAGQTPPSSLYNHITFLRPLAFVLYDVVCSVVLWLSATNRFFFKPPSPVDQVDQATSMAMQGVMSANSKLHAANVTRNAVVRDPTLKNRDDLYWRTMAASENPAQGSGEGGEQILNNIWEEEDVVRAISRAMAGQTGIDLAQLGVNANDHVREITEGLD</sequence>
<keyword evidence="1" id="KW-0812">Transmembrane</keyword>
<dbReference type="GeneID" id="81402774"/>
<dbReference type="RefSeq" id="XP_056525717.1">
    <property type="nucleotide sequence ID" value="XM_056663604.1"/>
</dbReference>
<dbReference type="AlphaFoldDB" id="A0A9W9HCC2"/>
<dbReference type="PANTHER" id="PTHR39470">
    <property type="entry name" value="CHROMOSOME 10, WHOLE GENOME SHOTGUN SEQUENCE"/>
    <property type="match status" value="1"/>
</dbReference>
<keyword evidence="1" id="KW-1133">Transmembrane helix</keyword>
<keyword evidence="1" id="KW-0472">Membrane</keyword>
<dbReference type="EMBL" id="JAPQKL010000002">
    <property type="protein sequence ID" value="KAJ5144073.1"/>
    <property type="molecule type" value="Genomic_DNA"/>
</dbReference>
<feature type="transmembrane region" description="Helical" evidence="1">
    <location>
        <begin position="190"/>
        <end position="211"/>
    </location>
</feature>
<accession>A0A9W9HCC2</accession>
<dbReference type="Proteomes" id="UP001149079">
    <property type="component" value="Unassembled WGS sequence"/>
</dbReference>
<feature type="transmembrane region" description="Helical" evidence="1">
    <location>
        <begin position="14"/>
        <end position="33"/>
    </location>
</feature>
<evidence type="ECO:0000313" key="3">
    <source>
        <dbReference type="Proteomes" id="UP001149079"/>
    </source>
</evidence>
<comment type="caution">
    <text evidence="2">The sequence shown here is derived from an EMBL/GenBank/DDBJ whole genome shotgun (WGS) entry which is preliminary data.</text>
</comment>
<feature type="transmembrane region" description="Helical" evidence="1">
    <location>
        <begin position="153"/>
        <end position="178"/>
    </location>
</feature>